<sequence length="108" mass="11427">SIFGQQRLVSAAQGPGRAHRRLVSAARELGSVCRYRKLEFLNCRSSSQPLGMDTSGQGCCLVGKCLLSVTLLCCCRGLHSNCRKTGASLVAGGTRFAGYLVVGRVCCS</sequence>
<keyword evidence="2" id="KW-1185">Reference proteome</keyword>
<feature type="non-terminal residue" evidence="1">
    <location>
        <position position="108"/>
    </location>
</feature>
<feature type="non-terminal residue" evidence="1">
    <location>
        <position position="1"/>
    </location>
</feature>
<comment type="caution">
    <text evidence="1">The sequence shown here is derived from an EMBL/GenBank/DDBJ whole genome shotgun (WGS) entry which is preliminary data.</text>
</comment>
<evidence type="ECO:0000313" key="1">
    <source>
        <dbReference type="EMBL" id="CAA0826953.1"/>
    </source>
</evidence>
<evidence type="ECO:0000313" key="2">
    <source>
        <dbReference type="Proteomes" id="UP001153555"/>
    </source>
</evidence>
<dbReference type="EMBL" id="CACSLK010027624">
    <property type="protein sequence ID" value="CAA0826953.1"/>
    <property type="molecule type" value="Genomic_DNA"/>
</dbReference>
<proteinExistence type="predicted"/>
<reference evidence="1" key="1">
    <citation type="submission" date="2019-12" db="EMBL/GenBank/DDBJ databases">
        <authorList>
            <person name="Scholes J."/>
        </authorList>
    </citation>
    <scope>NUCLEOTIDE SEQUENCE</scope>
</reference>
<organism evidence="1 2">
    <name type="scientific">Striga hermonthica</name>
    <name type="common">Purple witchweed</name>
    <name type="synonym">Buchnera hermonthica</name>
    <dbReference type="NCBI Taxonomy" id="68872"/>
    <lineage>
        <taxon>Eukaryota</taxon>
        <taxon>Viridiplantae</taxon>
        <taxon>Streptophyta</taxon>
        <taxon>Embryophyta</taxon>
        <taxon>Tracheophyta</taxon>
        <taxon>Spermatophyta</taxon>
        <taxon>Magnoliopsida</taxon>
        <taxon>eudicotyledons</taxon>
        <taxon>Gunneridae</taxon>
        <taxon>Pentapetalae</taxon>
        <taxon>asterids</taxon>
        <taxon>lamiids</taxon>
        <taxon>Lamiales</taxon>
        <taxon>Orobanchaceae</taxon>
        <taxon>Buchnereae</taxon>
        <taxon>Striga</taxon>
    </lineage>
</organism>
<dbReference type="Proteomes" id="UP001153555">
    <property type="component" value="Unassembled WGS sequence"/>
</dbReference>
<name>A0A9N7NAJ5_STRHE</name>
<accession>A0A9N7NAJ5</accession>
<dbReference type="AlphaFoldDB" id="A0A9N7NAJ5"/>
<protein>
    <submittedName>
        <fullName evidence="1">Uncharacterized protein</fullName>
    </submittedName>
</protein>
<gene>
    <name evidence="1" type="ORF">SHERM_02146</name>
</gene>